<name>A0ABY5DRB6_9ACTN</name>
<proteinExistence type="predicted"/>
<sequence length="69" mass="7412">MTEPDPVRALAVHMHLVVARRGETLTGQVSTDNAPARQFTGWIGLNAVIDDLLVEQTVDGPRPYGDATA</sequence>
<evidence type="ECO:0000313" key="2">
    <source>
        <dbReference type="Proteomes" id="UP001056035"/>
    </source>
</evidence>
<evidence type="ECO:0000313" key="1">
    <source>
        <dbReference type="EMBL" id="UTI63793.1"/>
    </source>
</evidence>
<dbReference type="RefSeq" id="WP_254570514.1">
    <property type="nucleotide sequence ID" value="NZ_CP098502.1"/>
</dbReference>
<reference evidence="1 2" key="1">
    <citation type="submission" date="2022-06" db="EMBL/GenBank/DDBJ databases">
        <title>Paraconexibacter antarcticus.</title>
        <authorList>
            <person name="Kim C.S."/>
        </authorList>
    </citation>
    <scope>NUCLEOTIDE SEQUENCE [LARGE SCALE GENOMIC DNA]</scope>
    <source>
        <strain evidence="1 2">02-257</strain>
    </source>
</reference>
<dbReference type="EMBL" id="CP098502">
    <property type="protein sequence ID" value="UTI63793.1"/>
    <property type="molecule type" value="Genomic_DNA"/>
</dbReference>
<keyword evidence="2" id="KW-1185">Reference proteome</keyword>
<dbReference type="Proteomes" id="UP001056035">
    <property type="component" value="Chromosome"/>
</dbReference>
<organism evidence="1 2">
    <name type="scientific">Paraconexibacter antarcticus</name>
    <dbReference type="NCBI Taxonomy" id="2949664"/>
    <lineage>
        <taxon>Bacteria</taxon>
        <taxon>Bacillati</taxon>
        <taxon>Actinomycetota</taxon>
        <taxon>Thermoleophilia</taxon>
        <taxon>Solirubrobacterales</taxon>
        <taxon>Paraconexibacteraceae</taxon>
        <taxon>Paraconexibacter</taxon>
    </lineage>
</organism>
<gene>
    <name evidence="1" type="ORF">NBH00_20915</name>
</gene>
<accession>A0ABY5DRB6</accession>
<protein>
    <submittedName>
        <fullName evidence="1">Uncharacterized protein</fullName>
    </submittedName>
</protein>